<keyword evidence="2" id="KW-0723">Serine/threonine-protein kinase</keyword>
<dbReference type="InterPro" id="IPR045133">
    <property type="entry name" value="IRE1/2-like"/>
</dbReference>
<evidence type="ECO:0000256" key="11">
    <source>
        <dbReference type="SAM" id="Coils"/>
    </source>
</evidence>
<accession>A0A8J4Q1B7</accession>
<dbReference type="PANTHER" id="PTHR13954:SF12">
    <property type="entry name" value="SERINE_THREONINE-PROTEIN KINASE IRLA-RELATED"/>
    <property type="match status" value="1"/>
</dbReference>
<feature type="region of interest" description="Disordered" evidence="12">
    <location>
        <begin position="850"/>
        <end position="950"/>
    </location>
</feature>
<reference evidence="15" key="1">
    <citation type="submission" date="2020-01" db="EMBL/GenBank/DDBJ databases">
        <title>Development of genomics and gene disruption for Polysphondylium violaceum indicates a role for the polyketide synthase stlB in stalk morphogenesis.</title>
        <authorList>
            <person name="Narita B."/>
            <person name="Kawabe Y."/>
            <person name="Kin K."/>
            <person name="Saito T."/>
            <person name="Gibbs R."/>
            <person name="Kuspa A."/>
            <person name="Muzny D."/>
            <person name="Queller D."/>
            <person name="Richards S."/>
            <person name="Strassman J."/>
            <person name="Sucgang R."/>
            <person name="Worley K."/>
            <person name="Schaap P."/>
        </authorList>
    </citation>
    <scope>NUCLEOTIDE SEQUENCE</scope>
    <source>
        <strain evidence="15">QSvi11</strain>
    </source>
</reference>
<feature type="coiled-coil region" evidence="11">
    <location>
        <begin position="256"/>
        <end position="283"/>
    </location>
</feature>
<feature type="region of interest" description="Disordered" evidence="12">
    <location>
        <begin position="197"/>
        <end position="250"/>
    </location>
</feature>
<dbReference type="Proteomes" id="UP000695562">
    <property type="component" value="Unassembled WGS sequence"/>
</dbReference>
<dbReference type="InterPro" id="IPR038357">
    <property type="entry name" value="KEN_sf"/>
</dbReference>
<dbReference type="InterPro" id="IPR010513">
    <property type="entry name" value="KEN_dom"/>
</dbReference>
<dbReference type="InterPro" id="IPR000719">
    <property type="entry name" value="Prot_kinase_dom"/>
</dbReference>
<dbReference type="FunFam" id="3.30.200.20:FF:000077">
    <property type="entry name" value="Putative Serine/threonine-protein kinase/endoribonuclease IRE1"/>
    <property type="match status" value="1"/>
</dbReference>
<feature type="region of interest" description="Disordered" evidence="12">
    <location>
        <begin position="1"/>
        <end position="33"/>
    </location>
</feature>
<dbReference type="SUPFAM" id="SSF56112">
    <property type="entry name" value="Protein kinase-like (PK-like)"/>
    <property type="match status" value="1"/>
</dbReference>
<dbReference type="Gene3D" id="3.30.200.20">
    <property type="entry name" value="Phosphorylase Kinase, domain 1"/>
    <property type="match status" value="1"/>
</dbReference>
<keyword evidence="3" id="KW-0808">Transferase</keyword>
<evidence type="ECO:0000256" key="10">
    <source>
        <dbReference type="PROSITE-ProRule" id="PRU10141"/>
    </source>
</evidence>
<feature type="compositionally biased region" description="Basic and acidic residues" evidence="12">
    <location>
        <begin position="865"/>
        <end position="888"/>
    </location>
</feature>
<gene>
    <name evidence="15" type="ORF">CYY_000527</name>
</gene>
<dbReference type="Pfam" id="PF00069">
    <property type="entry name" value="Pkinase"/>
    <property type="match status" value="1"/>
</dbReference>
<evidence type="ECO:0000256" key="7">
    <source>
        <dbReference type="ARBA" id="ARBA00023054"/>
    </source>
</evidence>
<dbReference type="GO" id="GO:0004521">
    <property type="term" value="F:RNA endonuclease activity"/>
    <property type="evidence" value="ECO:0007669"/>
    <property type="project" value="InterPro"/>
</dbReference>
<dbReference type="GO" id="GO:0051082">
    <property type="term" value="F:unfolded protein binding"/>
    <property type="evidence" value="ECO:0007669"/>
    <property type="project" value="TreeGrafter"/>
</dbReference>
<evidence type="ECO:0000256" key="1">
    <source>
        <dbReference type="ARBA" id="ARBA00012513"/>
    </source>
</evidence>
<dbReference type="FunFam" id="1.10.510.10:FF:001066">
    <property type="entry name" value="Probable serine/threonine-protein kinase irlE"/>
    <property type="match status" value="1"/>
</dbReference>
<keyword evidence="7 11" id="KW-0175">Coiled coil</keyword>
<evidence type="ECO:0000313" key="15">
    <source>
        <dbReference type="EMBL" id="KAF2078143.1"/>
    </source>
</evidence>
<comment type="caution">
    <text evidence="15">The sequence shown here is derived from an EMBL/GenBank/DDBJ whole genome shotgun (WGS) entry which is preliminary data.</text>
</comment>
<proteinExistence type="predicted"/>
<feature type="compositionally biased region" description="Basic and acidic residues" evidence="12">
    <location>
        <begin position="937"/>
        <end position="950"/>
    </location>
</feature>
<dbReference type="PROSITE" id="PS00107">
    <property type="entry name" value="PROTEIN_KINASE_ATP"/>
    <property type="match status" value="1"/>
</dbReference>
<feature type="compositionally biased region" description="Low complexity" evidence="12">
    <location>
        <begin position="202"/>
        <end position="247"/>
    </location>
</feature>
<dbReference type="CDD" id="cd10321">
    <property type="entry name" value="RNase_Ire1_like"/>
    <property type="match status" value="1"/>
</dbReference>
<dbReference type="Pfam" id="PF06479">
    <property type="entry name" value="Ribonuc_2-5A"/>
    <property type="match status" value="1"/>
</dbReference>
<feature type="domain" description="KEN" evidence="14">
    <location>
        <begin position="1234"/>
        <end position="1408"/>
    </location>
</feature>
<organism evidence="15 16">
    <name type="scientific">Polysphondylium violaceum</name>
    <dbReference type="NCBI Taxonomy" id="133409"/>
    <lineage>
        <taxon>Eukaryota</taxon>
        <taxon>Amoebozoa</taxon>
        <taxon>Evosea</taxon>
        <taxon>Eumycetozoa</taxon>
        <taxon>Dictyostelia</taxon>
        <taxon>Dictyosteliales</taxon>
        <taxon>Dictyosteliaceae</taxon>
        <taxon>Polysphondylium</taxon>
    </lineage>
</organism>
<dbReference type="EMBL" id="AJWJ01000010">
    <property type="protein sequence ID" value="KAF2078143.1"/>
    <property type="molecule type" value="Genomic_DNA"/>
</dbReference>
<dbReference type="InterPro" id="IPR011009">
    <property type="entry name" value="Kinase-like_dom_sf"/>
</dbReference>
<feature type="compositionally biased region" description="Low complexity" evidence="12">
    <location>
        <begin position="7"/>
        <end position="33"/>
    </location>
</feature>
<dbReference type="Gene3D" id="1.20.1440.180">
    <property type="entry name" value="KEN domain"/>
    <property type="match status" value="1"/>
</dbReference>
<comment type="catalytic activity">
    <reaction evidence="8">
        <text>L-threonyl-[protein] + ATP = O-phospho-L-threonyl-[protein] + ADP + H(+)</text>
        <dbReference type="Rhea" id="RHEA:46608"/>
        <dbReference type="Rhea" id="RHEA-COMP:11060"/>
        <dbReference type="Rhea" id="RHEA-COMP:11605"/>
        <dbReference type="ChEBI" id="CHEBI:15378"/>
        <dbReference type="ChEBI" id="CHEBI:30013"/>
        <dbReference type="ChEBI" id="CHEBI:30616"/>
        <dbReference type="ChEBI" id="CHEBI:61977"/>
        <dbReference type="ChEBI" id="CHEBI:456216"/>
        <dbReference type="EC" id="2.7.11.1"/>
    </reaction>
</comment>
<keyword evidence="4 10" id="KW-0547">Nucleotide-binding</keyword>
<comment type="catalytic activity">
    <reaction evidence="9">
        <text>L-seryl-[protein] + ATP = O-phospho-L-seryl-[protein] + ADP + H(+)</text>
        <dbReference type="Rhea" id="RHEA:17989"/>
        <dbReference type="Rhea" id="RHEA-COMP:9863"/>
        <dbReference type="Rhea" id="RHEA-COMP:11604"/>
        <dbReference type="ChEBI" id="CHEBI:15378"/>
        <dbReference type="ChEBI" id="CHEBI:29999"/>
        <dbReference type="ChEBI" id="CHEBI:30616"/>
        <dbReference type="ChEBI" id="CHEBI:83421"/>
        <dbReference type="ChEBI" id="CHEBI:456216"/>
        <dbReference type="EC" id="2.7.11.1"/>
    </reaction>
</comment>
<evidence type="ECO:0000256" key="12">
    <source>
        <dbReference type="SAM" id="MobiDB-lite"/>
    </source>
</evidence>
<dbReference type="GO" id="GO:0004674">
    <property type="term" value="F:protein serine/threonine kinase activity"/>
    <property type="evidence" value="ECO:0007669"/>
    <property type="project" value="UniProtKB-KW"/>
</dbReference>
<dbReference type="PROSITE" id="PS51392">
    <property type="entry name" value="KEN"/>
    <property type="match status" value="1"/>
</dbReference>
<dbReference type="InterPro" id="IPR017441">
    <property type="entry name" value="Protein_kinase_ATP_BS"/>
</dbReference>
<dbReference type="GO" id="GO:1990604">
    <property type="term" value="C:IRE1-TRAF2-ASK1 complex"/>
    <property type="evidence" value="ECO:0007669"/>
    <property type="project" value="TreeGrafter"/>
</dbReference>
<evidence type="ECO:0000256" key="4">
    <source>
        <dbReference type="ARBA" id="ARBA00022741"/>
    </source>
</evidence>
<protein>
    <recommendedName>
        <fullName evidence="1">non-specific serine/threonine protein kinase</fullName>
        <ecNumber evidence="1">2.7.11.1</ecNumber>
    </recommendedName>
</protein>
<dbReference type="EC" id="2.7.11.1" evidence="1"/>
<evidence type="ECO:0000259" key="14">
    <source>
        <dbReference type="PROSITE" id="PS51392"/>
    </source>
</evidence>
<sequence length="1408" mass="163480">MKKKQTDSTNNNNNNNSNSSSNSNNSSDGNDDSSNNYPVELEYFLEISDRYTLFFDYFKGDLIFLKKTFHLRPLPESNEISKRLDNNTRVLTELRDAIINTGRRLKTEFEEFESSGAFKIKSLGPLVRRIKDKADPLLQQLEDDARFYAELLGDTENQYVASLNQSNRPKTKLLFKIEGKSLTDSFYSILQGMLHRREKTKNNNSSNSKNNSKQNKASPNLNNSNNNNNSNSKSDSKNKNTSTSKNNLENINLLSQTELIKEIEKLNIEKEADQNELGSEEEELFNDAVKTKKFYKRAMISNTQTYNKKDSMLIEDLNEYKSMLLENLEKLNFDFQSLFSSRVRGGDEKIDKFWTIGKDDADLAFNLFMVEVLVIMSGKLSNDTPTFTQFKQHYSSINDSGETIIRQSLADTKLTNTIGQIFDIYLSVQDYSIVQFFYIFSTWMPLEVLGHFLSGFYQYSCPENRFSLATLSAILVAHGTDFRLQTIQTACKEGNTWFNIYENSFIFDNCEEFKLLYCEELDPVSANPFNSNFNFWKNVIDNDCIKIAEYAQKNLGYYNRYDEKALIFLVEYCGKTFNSRMAKIFLSKFPEMRSSRFNKQTRPLVLDLDKYESVASKQVAAFVELMSEFGIPATTNDTQFNILTKILMYNDPLVLGAILKNLVTCQQPLQVDDIYLLMMINKPEYYQSLVLLHSYYTIPPKFQGREPYIFFAGSELILGFLLNIHENIKDTIDIQDWIGAVLGTGRYTEDSLFQAYPTICELSHKGKYTRTLNILEFQFLMSHEEGMKYIIKRFLPIPFEKYHEYQKQDLLFIFESHVMKRKAIRTKESIQAELDLLQLEENEKKQKKLKLQQKLKQLKLKNSPKKQDKEKDKEKGEEKEKEKEKEKLQPQQQQKSPQSSSNQNQNQKQKSTTTTTTTTTTTAKSPNKSTILNVNSEQEKQEKIKEKQEKEEQKQKQLFIEKKRKEFDIQVGKFKFTRKSDNIIGRGSNGTLVYLGIWNDKIPVAIKQMQKEFNPFIAKEIEVLSKLTDKNCQNMVRYIDQEEDDMFVYLGLTLCERSLQDIVDKNELGQICSTDDKMVGLVKDIIHGLKFLHDNDIVHNDLNPRNILLKDNQFLIADLGLSKMEVDSSYSFTMHAPTGQDGFHPAEVLLEKRKTKSVDIFSLGCILYYFTTNGKHPFGEKLFRVANILTDKPNLDGVKHNQIMYDLISLMISKLPENRPSINQVLLHPTFWNFSQKVKFIDAFLNLSKDPDHCKNSFKFLNYYDLSNGSNGNVVGNAYLHSSNDSITGPAYLSKPWNKIIDSQLLEQYNSKQQPLQQQGIKTFYNFDSIKDLIRCLRNTLQHYQEIKKFLKNSKDSSSSPIMEHLATQETVLQYFESKFPDLIFFVYEKLRNNQEFKSSDFLKEFYI</sequence>
<keyword evidence="6 10" id="KW-0067">ATP-binding</keyword>
<evidence type="ECO:0000313" key="16">
    <source>
        <dbReference type="Proteomes" id="UP000695562"/>
    </source>
</evidence>
<keyword evidence="16" id="KW-1185">Reference proteome</keyword>
<name>A0A8J4Q1B7_9MYCE</name>
<dbReference type="GO" id="GO:0006397">
    <property type="term" value="P:mRNA processing"/>
    <property type="evidence" value="ECO:0007669"/>
    <property type="project" value="InterPro"/>
</dbReference>
<evidence type="ECO:0000256" key="3">
    <source>
        <dbReference type="ARBA" id="ARBA00022679"/>
    </source>
</evidence>
<keyword evidence="5" id="KW-0418">Kinase</keyword>
<evidence type="ECO:0000256" key="5">
    <source>
        <dbReference type="ARBA" id="ARBA00022777"/>
    </source>
</evidence>
<dbReference type="OrthoDB" id="20763at2759"/>
<dbReference type="Gene3D" id="1.10.510.10">
    <property type="entry name" value="Transferase(Phosphotransferase) domain 1"/>
    <property type="match status" value="1"/>
</dbReference>
<feature type="compositionally biased region" description="Basic residues" evidence="12">
    <location>
        <begin position="850"/>
        <end position="864"/>
    </location>
</feature>
<evidence type="ECO:0000256" key="9">
    <source>
        <dbReference type="ARBA" id="ARBA00048679"/>
    </source>
</evidence>
<evidence type="ECO:0000259" key="13">
    <source>
        <dbReference type="PROSITE" id="PS50011"/>
    </source>
</evidence>
<feature type="compositionally biased region" description="Low complexity" evidence="12">
    <location>
        <begin position="889"/>
        <end position="930"/>
    </location>
</feature>
<dbReference type="GO" id="GO:0005524">
    <property type="term" value="F:ATP binding"/>
    <property type="evidence" value="ECO:0007669"/>
    <property type="project" value="UniProtKB-UniRule"/>
</dbReference>
<evidence type="ECO:0000256" key="2">
    <source>
        <dbReference type="ARBA" id="ARBA00022527"/>
    </source>
</evidence>
<dbReference type="PANTHER" id="PTHR13954">
    <property type="entry name" value="IRE1-RELATED"/>
    <property type="match status" value="1"/>
</dbReference>
<evidence type="ECO:0000256" key="8">
    <source>
        <dbReference type="ARBA" id="ARBA00047899"/>
    </source>
</evidence>
<dbReference type="GO" id="GO:0036498">
    <property type="term" value="P:IRE1-mediated unfolded protein response"/>
    <property type="evidence" value="ECO:0007669"/>
    <property type="project" value="TreeGrafter"/>
</dbReference>
<feature type="domain" description="Protein kinase" evidence="13">
    <location>
        <begin position="978"/>
        <end position="1231"/>
    </location>
</feature>
<feature type="binding site" evidence="10">
    <location>
        <position position="1007"/>
    </location>
    <ligand>
        <name>ATP</name>
        <dbReference type="ChEBI" id="CHEBI:30616"/>
    </ligand>
</feature>
<evidence type="ECO:0000256" key="6">
    <source>
        <dbReference type="ARBA" id="ARBA00022840"/>
    </source>
</evidence>
<dbReference type="PROSITE" id="PS50011">
    <property type="entry name" value="PROTEIN_KINASE_DOM"/>
    <property type="match status" value="1"/>
</dbReference>